<gene>
    <name evidence="9" type="ORF">PFICI_02755</name>
</gene>
<dbReference type="OMA" id="WITYHSI"/>
<evidence type="ECO:0000256" key="3">
    <source>
        <dbReference type="ARBA" id="ARBA00023015"/>
    </source>
</evidence>
<evidence type="ECO:0000256" key="6">
    <source>
        <dbReference type="ARBA" id="ARBA00023242"/>
    </source>
</evidence>
<evidence type="ECO:0000256" key="7">
    <source>
        <dbReference type="SAM" id="MobiDB-lite"/>
    </source>
</evidence>
<keyword evidence="1" id="KW-0479">Metal-binding</keyword>
<accession>W3XFD4</accession>
<dbReference type="Proteomes" id="UP000030651">
    <property type="component" value="Unassembled WGS sequence"/>
</dbReference>
<evidence type="ECO:0000313" key="10">
    <source>
        <dbReference type="Proteomes" id="UP000030651"/>
    </source>
</evidence>
<dbReference type="PANTHER" id="PTHR31313:SF81">
    <property type="entry name" value="TY1 ENHANCER ACTIVATOR"/>
    <property type="match status" value="1"/>
</dbReference>
<evidence type="ECO:0000259" key="8">
    <source>
        <dbReference type="Pfam" id="PF04082"/>
    </source>
</evidence>
<dbReference type="GO" id="GO:0003677">
    <property type="term" value="F:DNA binding"/>
    <property type="evidence" value="ECO:0007669"/>
    <property type="project" value="UniProtKB-KW"/>
</dbReference>
<keyword evidence="5" id="KW-0804">Transcription</keyword>
<protein>
    <recommendedName>
        <fullName evidence="8">Xylanolytic transcriptional activator regulatory domain-containing protein</fullName>
    </recommendedName>
</protein>
<reference evidence="10" key="1">
    <citation type="journal article" date="2015" name="BMC Genomics">
        <title>Genomic and transcriptomic analysis of the endophytic fungus Pestalotiopsis fici reveals its lifestyle and high potential for synthesis of natural products.</title>
        <authorList>
            <person name="Wang X."/>
            <person name="Zhang X."/>
            <person name="Liu L."/>
            <person name="Xiang M."/>
            <person name="Wang W."/>
            <person name="Sun X."/>
            <person name="Che Y."/>
            <person name="Guo L."/>
            <person name="Liu G."/>
            <person name="Guo L."/>
            <person name="Wang C."/>
            <person name="Yin W.B."/>
            <person name="Stadler M."/>
            <person name="Zhang X."/>
            <person name="Liu X."/>
        </authorList>
    </citation>
    <scope>NUCLEOTIDE SEQUENCE [LARGE SCALE GENOMIC DNA]</scope>
    <source>
        <strain evidence="10">W106-1 / CGMCC3.15140</strain>
    </source>
</reference>
<keyword evidence="4" id="KW-0238">DNA-binding</keyword>
<dbReference type="GO" id="GO:0006351">
    <property type="term" value="P:DNA-templated transcription"/>
    <property type="evidence" value="ECO:0007669"/>
    <property type="project" value="InterPro"/>
</dbReference>
<dbReference type="Pfam" id="PF04082">
    <property type="entry name" value="Fungal_trans"/>
    <property type="match status" value="1"/>
</dbReference>
<dbReference type="RefSeq" id="XP_007829527.1">
    <property type="nucleotide sequence ID" value="XM_007831336.1"/>
</dbReference>
<dbReference type="InterPro" id="IPR007219">
    <property type="entry name" value="XnlR_reg_dom"/>
</dbReference>
<evidence type="ECO:0000313" key="9">
    <source>
        <dbReference type="EMBL" id="ETS84730.1"/>
    </source>
</evidence>
<dbReference type="AlphaFoldDB" id="W3XFD4"/>
<dbReference type="CDD" id="cd12148">
    <property type="entry name" value="fungal_TF_MHR"/>
    <property type="match status" value="1"/>
</dbReference>
<dbReference type="PANTHER" id="PTHR31313">
    <property type="entry name" value="TY1 ENHANCER ACTIVATOR"/>
    <property type="match status" value="1"/>
</dbReference>
<keyword evidence="3" id="KW-0805">Transcription regulation</keyword>
<keyword evidence="6" id="KW-0539">Nucleus</keyword>
<feature type="region of interest" description="Disordered" evidence="7">
    <location>
        <begin position="581"/>
        <end position="601"/>
    </location>
</feature>
<dbReference type="OrthoDB" id="10249920at2759"/>
<dbReference type="InParanoid" id="W3XFD4"/>
<organism evidence="9 10">
    <name type="scientific">Pestalotiopsis fici (strain W106-1 / CGMCC3.15140)</name>
    <dbReference type="NCBI Taxonomy" id="1229662"/>
    <lineage>
        <taxon>Eukaryota</taxon>
        <taxon>Fungi</taxon>
        <taxon>Dikarya</taxon>
        <taxon>Ascomycota</taxon>
        <taxon>Pezizomycotina</taxon>
        <taxon>Sordariomycetes</taxon>
        <taxon>Xylariomycetidae</taxon>
        <taxon>Amphisphaeriales</taxon>
        <taxon>Sporocadaceae</taxon>
        <taxon>Pestalotiopsis</taxon>
    </lineage>
</organism>
<dbReference type="HOGENOM" id="CLU_014921_0_0_1"/>
<dbReference type="GeneID" id="19267768"/>
<proteinExistence type="predicted"/>
<evidence type="ECO:0000256" key="5">
    <source>
        <dbReference type="ARBA" id="ARBA00023163"/>
    </source>
</evidence>
<name>W3XFD4_PESFW</name>
<evidence type="ECO:0000256" key="2">
    <source>
        <dbReference type="ARBA" id="ARBA00022833"/>
    </source>
</evidence>
<sequence length="681" mass="75818">MHISHGGATEEVGDHDLPCARIPHGRPFLRKYWDEDYVASLENQVKTLLAALDAKNAGRSVPNGDSVDQPAPKGELSSTVLTAPVQHDAGVAGDPGPKAKNKANLEPDARSLAAMEELSVMMWRTNIGDGVTIINDSAADSQHRVDTSAQPGLQDFITPPPNVLVYCQDTVLIHELATLFLDNINSEHQFTPYKTTEFLAGYPYQSFGQTFLHSAILSTGAIFSTRPNAKEIAEAFSQFAESLVFTCFRQSPTLQVVQGLCMMSWRSLALGRDHFGWIFISMAAGLSVHLRLHVLALDECESRSWRPHVEDIRTFWMFYLIDRTAISILGRNCALPWRRVNVPNFEASLDPKAADIAQISFMWQCKLWFLHDEQMDQIFTSKFEAIPAQQQAHLLVATHEALSNFFKSRDRRLDLRGQDTSRHVLFFHMAYQMALLITLPPFLRCFAMSKGNPQTENSANPNYIILILRSLTGAASMMIRLVRMYRDAHPEQWKTANPVIIHHLLSAAIVLLMNATSQTTSIKTQSTRWLKVCIELLVNLRTPWPDRANKTIKVIRVLADRWGVLGALPLQFSYPVDVTTPPEVSSTSQDSPPAVGILPSAVPSTQPFQPNPYSVPAFSGNDMSSMGTYSNFDFTVPTTISFGVEAQQQFDDIFADNGGNWLFGGEQDPGLTYWNGNAGSY</sequence>
<dbReference type="InterPro" id="IPR051615">
    <property type="entry name" value="Transcr_Regulatory_Elem"/>
</dbReference>
<feature type="compositionally biased region" description="Polar residues" evidence="7">
    <location>
        <begin position="582"/>
        <end position="591"/>
    </location>
</feature>
<evidence type="ECO:0000256" key="1">
    <source>
        <dbReference type="ARBA" id="ARBA00022723"/>
    </source>
</evidence>
<dbReference type="EMBL" id="KI912110">
    <property type="protein sequence ID" value="ETS84730.1"/>
    <property type="molecule type" value="Genomic_DNA"/>
</dbReference>
<dbReference type="eggNOG" id="ENOG502S4QM">
    <property type="taxonomic scope" value="Eukaryota"/>
</dbReference>
<evidence type="ECO:0000256" key="4">
    <source>
        <dbReference type="ARBA" id="ARBA00023125"/>
    </source>
</evidence>
<dbReference type="GO" id="GO:0008270">
    <property type="term" value="F:zinc ion binding"/>
    <property type="evidence" value="ECO:0007669"/>
    <property type="project" value="InterPro"/>
</dbReference>
<feature type="domain" description="Xylanolytic transcriptional activator regulatory" evidence="8">
    <location>
        <begin position="188"/>
        <end position="338"/>
    </location>
</feature>
<keyword evidence="2" id="KW-0862">Zinc</keyword>
<keyword evidence="10" id="KW-1185">Reference proteome</keyword>
<dbReference type="KEGG" id="pfy:PFICI_02755"/>